<dbReference type="RefSeq" id="XP_013314307.1">
    <property type="nucleotide sequence ID" value="XM_013458853.1"/>
</dbReference>
<keyword evidence="2" id="KW-1185">Reference proteome</keyword>
<organism evidence="1 2">
    <name type="scientific">Exophiala xenobiotica</name>
    <dbReference type="NCBI Taxonomy" id="348802"/>
    <lineage>
        <taxon>Eukaryota</taxon>
        <taxon>Fungi</taxon>
        <taxon>Dikarya</taxon>
        <taxon>Ascomycota</taxon>
        <taxon>Pezizomycotina</taxon>
        <taxon>Eurotiomycetes</taxon>
        <taxon>Chaetothyriomycetidae</taxon>
        <taxon>Chaetothyriales</taxon>
        <taxon>Herpotrichiellaceae</taxon>
        <taxon>Exophiala</taxon>
    </lineage>
</organism>
<dbReference type="AlphaFoldDB" id="A0A0D2EE88"/>
<dbReference type="STRING" id="348802.A0A0D2EE88"/>
<evidence type="ECO:0000313" key="1">
    <source>
        <dbReference type="EMBL" id="KIW53723.1"/>
    </source>
</evidence>
<dbReference type="Proteomes" id="UP000054342">
    <property type="component" value="Unassembled WGS sequence"/>
</dbReference>
<dbReference type="HOGENOM" id="CLU_2032081_0_0_1"/>
<accession>A0A0D2EE88</accession>
<proteinExistence type="predicted"/>
<dbReference type="OrthoDB" id="5336600at2759"/>
<dbReference type="EMBL" id="KN847321">
    <property type="protein sequence ID" value="KIW53723.1"/>
    <property type="molecule type" value="Genomic_DNA"/>
</dbReference>
<gene>
    <name evidence="1" type="ORF">PV05_09269</name>
</gene>
<protein>
    <submittedName>
        <fullName evidence="1">Uncharacterized protein</fullName>
    </submittedName>
</protein>
<evidence type="ECO:0000313" key="2">
    <source>
        <dbReference type="Proteomes" id="UP000054342"/>
    </source>
</evidence>
<dbReference type="GeneID" id="25331177"/>
<name>A0A0D2EE88_9EURO</name>
<reference evidence="1 2" key="1">
    <citation type="submission" date="2015-01" db="EMBL/GenBank/DDBJ databases">
        <title>The Genome Sequence of Exophiala xenobiotica CBS118157.</title>
        <authorList>
            <consortium name="The Broad Institute Genomics Platform"/>
            <person name="Cuomo C."/>
            <person name="de Hoog S."/>
            <person name="Gorbushina A."/>
            <person name="Stielow B."/>
            <person name="Teixiera M."/>
            <person name="Abouelleil A."/>
            <person name="Chapman S.B."/>
            <person name="Priest M."/>
            <person name="Young S.K."/>
            <person name="Wortman J."/>
            <person name="Nusbaum C."/>
            <person name="Birren B."/>
        </authorList>
    </citation>
    <scope>NUCLEOTIDE SEQUENCE [LARGE SCALE GENOMIC DNA]</scope>
    <source>
        <strain evidence="1 2">CBS 118157</strain>
    </source>
</reference>
<sequence>MGRAKFDYLQCVRDAPHETRENVFHVTGDVQEDLAINTTSAYAAAHEAMISFQALPSTVPKTFIYTGNILNEGPIPGSLTLGVGKIASAHMIELGDNLYRSRNIRFFFVDKRMEDGTPMFIGAGPQAHADMFLALADRTAGDVP</sequence>